<evidence type="ECO:0000313" key="1">
    <source>
        <dbReference type="EMBL" id="KAG0433709.1"/>
    </source>
</evidence>
<sequence length="337" mass="37325">MTKKIGAFIARGLQPFSVVEEPSFIDMIRCAIPEYVVPSRKTFSRTVVPNLYEAKKKELKERVRNVFDNGGADVGQRNRAPALINVTMHDADEWSATETNRDGLARLGGCTGLSISLEPEQIRELAREINQTIASLTDIDAILRETGPDLALAKELKARADLARDKANKILDTAKKVLQNLNDAEQAQDRAKQAIEKARDNIEAAEKDLDQIEDATASAQGVANRSLDQVGHLQDRLAELKKKYSQNNLDARKAVNEAKAADRQAEQAQQASEAEELEEQYKRAMADLSGKSAASGDMKDRAEKLRERARKLAEGVNSKTTMLQGEALSKFCAIWRH</sequence>
<organism evidence="1 2">
    <name type="scientific">Ixodes persulcatus</name>
    <name type="common">Taiga tick</name>
    <dbReference type="NCBI Taxonomy" id="34615"/>
    <lineage>
        <taxon>Eukaryota</taxon>
        <taxon>Metazoa</taxon>
        <taxon>Ecdysozoa</taxon>
        <taxon>Arthropoda</taxon>
        <taxon>Chelicerata</taxon>
        <taxon>Arachnida</taxon>
        <taxon>Acari</taxon>
        <taxon>Parasitiformes</taxon>
        <taxon>Ixodida</taxon>
        <taxon>Ixodoidea</taxon>
        <taxon>Ixodidae</taxon>
        <taxon>Ixodinae</taxon>
        <taxon>Ixodes</taxon>
    </lineage>
</organism>
<dbReference type="EMBL" id="JABSTQ010009035">
    <property type="protein sequence ID" value="KAG0433709.1"/>
    <property type="molecule type" value="Genomic_DNA"/>
</dbReference>
<keyword evidence="2" id="KW-1185">Reference proteome</keyword>
<comment type="caution">
    <text evidence="1">The sequence shown here is derived from an EMBL/GenBank/DDBJ whole genome shotgun (WGS) entry which is preliminary data.</text>
</comment>
<protein>
    <submittedName>
        <fullName evidence="1">Uncharacterized protein</fullName>
    </submittedName>
</protein>
<accession>A0AC60QHI6</accession>
<proteinExistence type="predicted"/>
<gene>
    <name evidence="1" type="ORF">HPB47_019655</name>
</gene>
<reference evidence="1 2" key="1">
    <citation type="journal article" date="2020" name="Cell">
        <title>Large-Scale Comparative Analyses of Tick Genomes Elucidate Their Genetic Diversity and Vector Capacities.</title>
        <authorList>
            <consortium name="Tick Genome and Microbiome Consortium (TIGMIC)"/>
            <person name="Jia N."/>
            <person name="Wang J."/>
            <person name="Shi W."/>
            <person name="Du L."/>
            <person name="Sun Y."/>
            <person name="Zhan W."/>
            <person name="Jiang J.F."/>
            <person name="Wang Q."/>
            <person name="Zhang B."/>
            <person name="Ji P."/>
            <person name="Bell-Sakyi L."/>
            <person name="Cui X.M."/>
            <person name="Yuan T.T."/>
            <person name="Jiang B.G."/>
            <person name="Yang W.F."/>
            <person name="Lam T.T."/>
            <person name="Chang Q.C."/>
            <person name="Ding S.J."/>
            <person name="Wang X.J."/>
            <person name="Zhu J.G."/>
            <person name="Ruan X.D."/>
            <person name="Zhao L."/>
            <person name="Wei J.T."/>
            <person name="Ye R.Z."/>
            <person name="Que T.C."/>
            <person name="Du C.H."/>
            <person name="Zhou Y.H."/>
            <person name="Cheng J.X."/>
            <person name="Dai P.F."/>
            <person name="Guo W.B."/>
            <person name="Han X.H."/>
            <person name="Huang E.J."/>
            <person name="Li L.F."/>
            <person name="Wei W."/>
            <person name="Gao Y.C."/>
            <person name="Liu J.Z."/>
            <person name="Shao H.Z."/>
            <person name="Wang X."/>
            <person name="Wang C.C."/>
            <person name="Yang T.C."/>
            <person name="Huo Q.B."/>
            <person name="Li W."/>
            <person name="Chen H.Y."/>
            <person name="Chen S.E."/>
            <person name="Zhou L.G."/>
            <person name="Ni X.B."/>
            <person name="Tian J.H."/>
            <person name="Sheng Y."/>
            <person name="Liu T."/>
            <person name="Pan Y.S."/>
            <person name="Xia L.Y."/>
            <person name="Li J."/>
            <person name="Zhao F."/>
            <person name="Cao W.C."/>
        </authorList>
    </citation>
    <scope>NUCLEOTIDE SEQUENCE [LARGE SCALE GENOMIC DNA]</scope>
    <source>
        <strain evidence="1">Iper-2018</strain>
    </source>
</reference>
<evidence type="ECO:0000313" key="2">
    <source>
        <dbReference type="Proteomes" id="UP000805193"/>
    </source>
</evidence>
<dbReference type="Proteomes" id="UP000805193">
    <property type="component" value="Unassembled WGS sequence"/>
</dbReference>
<name>A0AC60QHI6_IXOPE</name>